<evidence type="ECO:0000256" key="8">
    <source>
        <dbReference type="ARBA" id="ARBA00023146"/>
    </source>
</evidence>
<gene>
    <name evidence="12" type="ORF">BRENAR_LOCUS4696</name>
</gene>
<comment type="subcellular location">
    <subcellularLocation>
        <location evidence="1">Mitochondrion</location>
    </subcellularLocation>
</comment>
<comment type="catalytic activity">
    <reaction evidence="10">
        <text>tRNA(Trp) + L-tryptophan + ATP = L-tryptophyl-tRNA(Trp) + AMP + diphosphate + H(+)</text>
        <dbReference type="Rhea" id="RHEA:24080"/>
        <dbReference type="Rhea" id="RHEA-COMP:9671"/>
        <dbReference type="Rhea" id="RHEA-COMP:9705"/>
        <dbReference type="ChEBI" id="CHEBI:15378"/>
        <dbReference type="ChEBI" id="CHEBI:30616"/>
        <dbReference type="ChEBI" id="CHEBI:33019"/>
        <dbReference type="ChEBI" id="CHEBI:57912"/>
        <dbReference type="ChEBI" id="CHEBI:78442"/>
        <dbReference type="ChEBI" id="CHEBI:78535"/>
        <dbReference type="ChEBI" id="CHEBI:456215"/>
        <dbReference type="EC" id="6.1.1.2"/>
    </reaction>
</comment>
<dbReference type="SUPFAM" id="SSF52374">
    <property type="entry name" value="Nucleotidylyl transferase"/>
    <property type="match status" value="1"/>
</dbReference>
<dbReference type="InterPro" id="IPR002305">
    <property type="entry name" value="aa-tRNA-synth_Ic"/>
</dbReference>
<dbReference type="GO" id="GO:0070183">
    <property type="term" value="P:mitochondrial tryptophanyl-tRNA aminoacylation"/>
    <property type="evidence" value="ECO:0007669"/>
    <property type="project" value="TreeGrafter"/>
</dbReference>
<name>A0A448YSU8_BRENA</name>
<sequence>MLHHSKTTLRSSPSLHIIRSLPSTRSYSSPPSAPVSVQTIPSILDPTFIIPDKSVIFSGIQPTGAFHLGNYFGAVRNWRDFQTRIRNDHIDSQLLFFVADLHSLTMPQDFKHLANQRAEAFASLMACGIDPDQAIIFFQSEVPEIPKLQWILSCICGMGQLNRMTQWKSKANLRSDADISEELGKVKLGLFTYPVLMAADILTFNATHVPVGGDQSQHMELTRDLAAIFNRATESDYLHAPKTLLTPTMKVLSLKNPEKKMSKSDPDEMSKIFITEDSKSIRKKINKALTDSIEGKLTYDPENRPAVSNLIAILAAAEGKPISEVAKMVEDFSKGELKEAVSQSVVRELSEPAERFGELMKDVETLDRISRRGSERAREIASRNLQEVSKLTGMGYW</sequence>
<evidence type="ECO:0000256" key="1">
    <source>
        <dbReference type="ARBA" id="ARBA00004173"/>
    </source>
</evidence>
<evidence type="ECO:0000256" key="3">
    <source>
        <dbReference type="ARBA" id="ARBA00013161"/>
    </source>
</evidence>
<dbReference type="Pfam" id="PF00579">
    <property type="entry name" value="tRNA-synt_1b"/>
    <property type="match status" value="1"/>
</dbReference>
<dbReference type="PRINTS" id="PR01039">
    <property type="entry name" value="TRNASYNTHTRP"/>
</dbReference>
<keyword evidence="8 11" id="KW-0030">Aminoacyl-tRNA synthetase</keyword>
<dbReference type="InterPro" id="IPR014729">
    <property type="entry name" value="Rossmann-like_a/b/a_fold"/>
</dbReference>
<dbReference type="STRING" id="13370.A0A448YSU8"/>
<evidence type="ECO:0000256" key="10">
    <source>
        <dbReference type="ARBA" id="ARBA00049929"/>
    </source>
</evidence>
<dbReference type="InterPro" id="IPR002306">
    <property type="entry name" value="Trp-tRNA-ligase"/>
</dbReference>
<dbReference type="NCBIfam" id="TIGR00233">
    <property type="entry name" value="trpS"/>
    <property type="match status" value="1"/>
</dbReference>
<evidence type="ECO:0000256" key="6">
    <source>
        <dbReference type="ARBA" id="ARBA00022840"/>
    </source>
</evidence>
<dbReference type="HAMAP" id="MF_00140_B">
    <property type="entry name" value="Trp_tRNA_synth_B"/>
    <property type="match status" value="1"/>
</dbReference>
<evidence type="ECO:0000256" key="11">
    <source>
        <dbReference type="RuleBase" id="RU363036"/>
    </source>
</evidence>
<keyword evidence="6 11" id="KW-0067">ATP-binding</keyword>
<dbReference type="Gene3D" id="3.40.50.620">
    <property type="entry name" value="HUPs"/>
    <property type="match status" value="1"/>
</dbReference>
<keyword evidence="5 11" id="KW-0547">Nucleotide-binding</keyword>
<protein>
    <recommendedName>
        <fullName evidence="3">tryptophan--tRNA ligase</fullName>
        <ecNumber evidence="3">6.1.1.2</ecNumber>
    </recommendedName>
    <alternativeName>
        <fullName evidence="9">Tryptophanyl-tRNA synthetase</fullName>
    </alternativeName>
</protein>
<evidence type="ECO:0000256" key="4">
    <source>
        <dbReference type="ARBA" id="ARBA00022598"/>
    </source>
</evidence>
<organism evidence="12 13">
    <name type="scientific">Brettanomyces naardenensis</name>
    <name type="common">Yeast</name>
    <dbReference type="NCBI Taxonomy" id="13370"/>
    <lineage>
        <taxon>Eukaryota</taxon>
        <taxon>Fungi</taxon>
        <taxon>Dikarya</taxon>
        <taxon>Ascomycota</taxon>
        <taxon>Saccharomycotina</taxon>
        <taxon>Pichiomycetes</taxon>
        <taxon>Pichiales</taxon>
        <taxon>Pichiaceae</taxon>
        <taxon>Brettanomyces</taxon>
    </lineage>
</organism>
<reference evidence="12 13" key="1">
    <citation type="submission" date="2018-12" db="EMBL/GenBank/DDBJ databases">
        <authorList>
            <person name="Tiukova I."/>
            <person name="Dainat J."/>
        </authorList>
    </citation>
    <scope>NUCLEOTIDE SEQUENCE [LARGE SCALE GENOMIC DNA]</scope>
</reference>
<evidence type="ECO:0000313" key="13">
    <source>
        <dbReference type="Proteomes" id="UP000290900"/>
    </source>
</evidence>
<keyword evidence="13" id="KW-1185">Reference proteome</keyword>
<dbReference type="PROSITE" id="PS00178">
    <property type="entry name" value="AA_TRNA_LIGASE_I"/>
    <property type="match status" value="1"/>
</dbReference>
<dbReference type="Gene3D" id="1.10.240.10">
    <property type="entry name" value="Tyrosyl-Transfer RNA Synthetase"/>
    <property type="match status" value="1"/>
</dbReference>
<evidence type="ECO:0000313" key="12">
    <source>
        <dbReference type="EMBL" id="VEU23967.1"/>
    </source>
</evidence>
<dbReference type="EMBL" id="CAACVR010000067">
    <property type="protein sequence ID" value="VEU23967.1"/>
    <property type="molecule type" value="Genomic_DNA"/>
</dbReference>
<evidence type="ECO:0000256" key="7">
    <source>
        <dbReference type="ARBA" id="ARBA00022917"/>
    </source>
</evidence>
<dbReference type="EC" id="6.1.1.2" evidence="3"/>
<comment type="similarity">
    <text evidence="2 11">Belongs to the class-I aminoacyl-tRNA synthetase family.</text>
</comment>
<dbReference type="InterPro" id="IPR050203">
    <property type="entry name" value="Trp-tRNA_synthetase"/>
</dbReference>
<dbReference type="FunFam" id="1.10.240.10:FF:000002">
    <property type="entry name" value="Tryptophan--tRNA ligase"/>
    <property type="match status" value="1"/>
</dbReference>
<dbReference type="InterPro" id="IPR001412">
    <property type="entry name" value="aa-tRNA-synth_I_CS"/>
</dbReference>
<dbReference type="PANTHER" id="PTHR43766">
    <property type="entry name" value="TRYPTOPHAN--TRNA LIGASE, MITOCHONDRIAL"/>
    <property type="match status" value="1"/>
</dbReference>
<dbReference type="InParanoid" id="A0A448YSU8"/>
<dbReference type="FunCoup" id="A0A448YSU8">
    <property type="interactions" value="428"/>
</dbReference>
<dbReference type="InterPro" id="IPR024109">
    <property type="entry name" value="Trp-tRNA-ligase_bac-type"/>
</dbReference>
<dbReference type="PANTHER" id="PTHR43766:SF1">
    <property type="entry name" value="TRYPTOPHAN--TRNA LIGASE, MITOCHONDRIAL"/>
    <property type="match status" value="1"/>
</dbReference>
<evidence type="ECO:0000256" key="5">
    <source>
        <dbReference type="ARBA" id="ARBA00022741"/>
    </source>
</evidence>
<keyword evidence="4 11" id="KW-0436">Ligase</keyword>
<evidence type="ECO:0000256" key="9">
    <source>
        <dbReference type="ARBA" id="ARBA00030268"/>
    </source>
</evidence>
<proteinExistence type="inferred from homology"/>
<dbReference type="GO" id="GO:0005524">
    <property type="term" value="F:ATP binding"/>
    <property type="evidence" value="ECO:0007669"/>
    <property type="project" value="UniProtKB-KW"/>
</dbReference>
<accession>A0A448YSU8</accession>
<dbReference type="GO" id="GO:0005759">
    <property type="term" value="C:mitochondrial matrix"/>
    <property type="evidence" value="ECO:0007669"/>
    <property type="project" value="TreeGrafter"/>
</dbReference>
<dbReference type="GO" id="GO:0004830">
    <property type="term" value="F:tryptophan-tRNA ligase activity"/>
    <property type="evidence" value="ECO:0007669"/>
    <property type="project" value="UniProtKB-EC"/>
</dbReference>
<dbReference type="OrthoDB" id="15808at2759"/>
<dbReference type="CDD" id="cd00806">
    <property type="entry name" value="TrpRS_core"/>
    <property type="match status" value="1"/>
</dbReference>
<dbReference type="AlphaFoldDB" id="A0A448YSU8"/>
<keyword evidence="7 11" id="KW-0648">Protein biosynthesis</keyword>
<evidence type="ECO:0000256" key="2">
    <source>
        <dbReference type="ARBA" id="ARBA00005594"/>
    </source>
</evidence>
<dbReference type="Proteomes" id="UP000290900">
    <property type="component" value="Unassembled WGS sequence"/>
</dbReference>